<dbReference type="STRING" id="521098.Aaci_1405"/>
<keyword evidence="8" id="KW-1185">Reference proteome</keyword>
<evidence type="ECO:0000256" key="2">
    <source>
        <dbReference type="ARBA" id="ARBA00022475"/>
    </source>
</evidence>
<dbReference type="Pfam" id="PF04347">
    <property type="entry name" value="FliO"/>
    <property type="match status" value="1"/>
</dbReference>
<keyword evidence="5 6" id="KW-0472">Membrane</keyword>
<reference evidence="7 8" key="2">
    <citation type="journal article" date="2010" name="Stand. Genomic Sci.">
        <title>Complete genome sequence of Alicyclobacillus acidocaldarius type strain (104-IA).</title>
        <authorList>
            <person name="Mavromatis K."/>
            <person name="Sikorski J."/>
            <person name="Lapidus A."/>
            <person name="Glavina Del Rio T."/>
            <person name="Copeland A."/>
            <person name="Tice H."/>
            <person name="Cheng J.F."/>
            <person name="Lucas S."/>
            <person name="Chen F."/>
            <person name="Nolan M."/>
            <person name="Bruce D."/>
            <person name="Goodwin L."/>
            <person name="Pitluck S."/>
            <person name="Ivanova N."/>
            <person name="Ovchinnikova G."/>
            <person name="Pati A."/>
            <person name="Chen A."/>
            <person name="Palaniappan K."/>
            <person name="Land M."/>
            <person name="Hauser L."/>
            <person name="Chang Y.J."/>
            <person name="Jeffries C.D."/>
            <person name="Chain P."/>
            <person name="Meincke L."/>
            <person name="Sims D."/>
            <person name="Chertkov O."/>
            <person name="Han C."/>
            <person name="Brettin T."/>
            <person name="Detter J.C."/>
            <person name="Wahrenburg C."/>
            <person name="Rohde M."/>
            <person name="Pukall R."/>
            <person name="Goker M."/>
            <person name="Bristow J."/>
            <person name="Eisen J.A."/>
            <person name="Markowitz V."/>
            <person name="Hugenholtz P."/>
            <person name="Klenk H.P."/>
            <person name="Kyrpides N.C."/>
        </authorList>
    </citation>
    <scope>NUCLEOTIDE SEQUENCE [LARGE SCALE GENOMIC DNA]</scope>
    <source>
        <strain evidence="8">ATCC 27009 / DSM 446 / BCRC 14685 / JCM 5260 / KCTC 1825 / NBRC 15652 / NCIMB 11725 / NRRL B-14509 / 104-IA</strain>
    </source>
</reference>
<keyword evidence="7" id="KW-0969">Cilium</keyword>
<name>C8WWG1_ALIAD</name>
<evidence type="ECO:0000256" key="5">
    <source>
        <dbReference type="ARBA" id="ARBA00023136"/>
    </source>
</evidence>
<dbReference type="InterPro" id="IPR022781">
    <property type="entry name" value="Flagellar_biosynth_FliO"/>
</dbReference>
<keyword evidence="7" id="KW-0282">Flagellum</keyword>
<keyword evidence="3 6" id="KW-0812">Transmembrane</keyword>
<evidence type="ECO:0000256" key="3">
    <source>
        <dbReference type="ARBA" id="ARBA00022692"/>
    </source>
</evidence>
<keyword evidence="4 6" id="KW-1133">Transmembrane helix</keyword>
<dbReference type="GO" id="GO:0044781">
    <property type="term" value="P:bacterial-type flagellum organization"/>
    <property type="evidence" value="ECO:0007669"/>
    <property type="project" value="InterPro"/>
</dbReference>
<keyword evidence="7" id="KW-0966">Cell projection</keyword>
<dbReference type="EMBL" id="CP001727">
    <property type="protein sequence ID" value="ACV58432.1"/>
    <property type="molecule type" value="Genomic_DNA"/>
</dbReference>
<dbReference type="HOGENOM" id="CLU_1821309_0_0_9"/>
<evidence type="ECO:0000313" key="7">
    <source>
        <dbReference type="EMBL" id="ACV58432.1"/>
    </source>
</evidence>
<keyword evidence="2" id="KW-1003">Cell membrane</keyword>
<organism evidence="7 8">
    <name type="scientific">Alicyclobacillus acidocaldarius subsp. acidocaldarius (strain ATCC 27009 / DSM 446 / BCRC 14685 / JCM 5260 / KCTC 1825 / NBRC 15652 / NCIMB 11725 / NRRL B-14509 / 104-IA)</name>
    <name type="common">Bacillus acidocaldarius</name>
    <dbReference type="NCBI Taxonomy" id="521098"/>
    <lineage>
        <taxon>Bacteria</taxon>
        <taxon>Bacillati</taxon>
        <taxon>Bacillota</taxon>
        <taxon>Bacilli</taxon>
        <taxon>Bacillales</taxon>
        <taxon>Alicyclobacillaceae</taxon>
        <taxon>Alicyclobacillus</taxon>
    </lineage>
</organism>
<dbReference type="KEGG" id="aac:Aaci_1405"/>
<dbReference type="RefSeq" id="WP_012810754.1">
    <property type="nucleotide sequence ID" value="NC_013205.1"/>
</dbReference>
<feature type="transmembrane region" description="Helical" evidence="6">
    <location>
        <begin position="41"/>
        <end position="64"/>
    </location>
</feature>
<sequence>MRFIGRWTAARRAGSAFASALILMMPRTAWAAKAEPLAASGGVWAYIQLVVALAVILLLIALLFRVLGRRAGIAARGHIEVVAARQVAPNKSVQVVRVGGKLYLIGVGEDVRLLADVTDEYPRFQEELAEDPDGFGAALREALDRLRERRREE</sequence>
<dbReference type="Proteomes" id="UP000001917">
    <property type="component" value="Chromosome"/>
</dbReference>
<reference evidence="8" key="1">
    <citation type="submission" date="2009-09" db="EMBL/GenBank/DDBJ databases">
        <title>The complete chromosome of Alicyclobacillus acidocaldarius subsp. acidocaldarius DSM 446.</title>
        <authorList>
            <consortium name="US DOE Joint Genome Institute (JGI-PGF)"/>
            <person name="Lucas S."/>
            <person name="Copeland A."/>
            <person name="Lapidus A."/>
            <person name="Glavina del Rio T."/>
            <person name="Dalin E."/>
            <person name="Tice H."/>
            <person name="Bruce D."/>
            <person name="Goodwin L."/>
            <person name="Pitluck S."/>
            <person name="Kyrpides N."/>
            <person name="Mavromatis K."/>
            <person name="Ivanova N."/>
            <person name="Ovchinnikova G."/>
            <person name="Chertkov O."/>
            <person name="Sims D."/>
            <person name="Brettin T."/>
            <person name="Detter J.C."/>
            <person name="Han C."/>
            <person name="Larimer F."/>
            <person name="Land M."/>
            <person name="Hauser L."/>
            <person name="Markowitz V."/>
            <person name="Cheng J.-F."/>
            <person name="Hugenholtz P."/>
            <person name="Woyke T."/>
            <person name="Wu D."/>
            <person name="Pukall R."/>
            <person name="Klenk H.-P."/>
            <person name="Eisen J.A."/>
        </authorList>
    </citation>
    <scope>NUCLEOTIDE SEQUENCE [LARGE SCALE GENOMIC DNA]</scope>
    <source>
        <strain evidence="8">ATCC 27009 / DSM 446 / BCRC 14685 / JCM 5260 / KCTC 1825 / NBRC 15652 / NCIMB 11725 / NRRL B-14509 / 104-IA</strain>
    </source>
</reference>
<comment type="subcellular location">
    <subcellularLocation>
        <location evidence="1">Cell membrane</location>
    </subcellularLocation>
</comment>
<evidence type="ECO:0000256" key="6">
    <source>
        <dbReference type="SAM" id="Phobius"/>
    </source>
</evidence>
<protein>
    <submittedName>
        <fullName evidence="7">Flagellar biosynthesis protein FliO</fullName>
    </submittedName>
</protein>
<dbReference type="GO" id="GO:0016020">
    <property type="term" value="C:membrane"/>
    <property type="evidence" value="ECO:0007669"/>
    <property type="project" value="InterPro"/>
</dbReference>
<evidence type="ECO:0000256" key="1">
    <source>
        <dbReference type="ARBA" id="ARBA00004236"/>
    </source>
</evidence>
<dbReference type="eggNOG" id="COG3190">
    <property type="taxonomic scope" value="Bacteria"/>
</dbReference>
<dbReference type="AlphaFoldDB" id="C8WWG1"/>
<evidence type="ECO:0000313" key="8">
    <source>
        <dbReference type="Proteomes" id="UP000001917"/>
    </source>
</evidence>
<accession>C8WWG1</accession>
<gene>
    <name evidence="7" type="ordered locus">Aaci_1405</name>
</gene>
<proteinExistence type="predicted"/>
<evidence type="ECO:0000256" key="4">
    <source>
        <dbReference type="ARBA" id="ARBA00022989"/>
    </source>
</evidence>